<dbReference type="Pfam" id="PF00023">
    <property type="entry name" value="Ank"/>
    <property type="match status" value="1"/>
</dbReference>
<proteinExistence type="predicted"/>
<dbReference type="Pfam" id="PF24883">
    <property type="entry name" value="NPHP3_N"/>
    <property type="match status" value="1"/>
</dbReference>
<dbReference type="GO" id="GO:1904108">
    <property type="term" value="P:protein localization to ciliary inversin compartment"/>
    <property type="evidence" value="ECO:0007669"/>
    <property type="project" value="TreeGrafter"/>
</dbReference>
<dbReference type="EMBL" id="JAWWNJ010000133">
    <property type="protein sequence ID" value="KAK6985004.1"/>
    <property type="molecule type" value="Genomic_DNA"/>
</dbReference>
<evidence type="ECO:0000256" key="1">
    <source>
        <dbReference type="ARBA" id="ARBA00022737"/>
    </source>
</evidence>
<feature type="repeat" description="ANK" evidence="3">
    <location>
        <begin position="924"/>
        <end position="956"/>
    </location>
</feature>
<dbReference type="PRINTS" id="PR01415">
    <property type="entry name" value="ANKYRIN"/>
</dbReference>
<name>A0AAV9ZLD5_9AGAR</name>
<feature type="domain" description="Nephrocystin 3-like N-terminal" evidence="5">
    <location>
        <begin position="164"/>
        <end position="199"/>
    </location>
</feature>
<feature type="repeat" description="ANK" evidence="3">
    <location>
        <begin position="957"/>
        <end position="989"/>
    </location>
</feature>
<evidence type="ECO:0000313" key="6">
    <source>
        <dbReference type="EMBL" id="KAK6985004.1"/>
    </source>
</evidence>
<feature type="repeat" description="ANK" evidence="3">
    <location>
        <begin position="623"/>
        <end position="652"/>
    </location>
</feature>
<feature type="repeat" description="ANK" evidence="3">
    <location>
        <begin position="993"/>
        <end position="1022"/>
    </location>
</feature>
<dbReference type="SMART" id="SM00248">
    <property type="entry name" value="ANK"/>
    <property type="match status" value="17"/>
</dbReference>
<evidence type="ECO:0000256" key="2">
    <source>
        <dbReference type="ARBA" id="ARBA00023043"/>
    </source>
</evidence>
<dbReference type="PROSITE" id="PS50088">
    <property type="entry name" value="ANK_REPEAT"/>
    <property type="match status" value="13"/>
</dbReference>
<comment type="caution">
    <text evidence="6">The sequence shown here is derived from an EMBL/GenBank/DDBJ whole genome shotgun (WGS) entry which is preliminary data.</text>
</comment>
<reference evidence="6 7" key="1">
    <citation type="journal article" date="2024" name="J Genomics">
        <title>Draft genome sequencing and assembly of Favolaschia claudopus CIRM-BRFM 2984 isolated from oak limbs.</title>
        <authorList>
            <person name="Navarro D."/>
            <person name="Drula E."/>
            <person name="Chaduli D."/>
            <person name="Cazenave R."/>
            <person name="Ahrendt S."/>
            <person name="Wang J."/>
            <person name="Lipzen A."/>
            <person name="Daum C."/>
            <person name="Barry K."/>
            <person name="Grigoriev I.V."/>
            <person name="Favel A."/>
            <person name="Rosso M.N."/>
            <person name="Martin F."/>
        </authorList>
    </citation>
    <scope>NUCLEOTIDE SEQUENCE [LARGE SCALE GENOMIC DNA]</scope>
    <source>
        <strain evidence="6 7">CIRM-BRFM 2984</strain>
    </source>
</reference>
<dbReference type="GO" id="GO:0036371">
    <property type="term" value="P:protein localization to T-tubule"/>
    <property type="evidence" value="ECO:0007669"/>
    <property type="project" value="TreeGrafter"/>
</dbReference>
<dbReference type="Gene3D" id="1.25.40.20">
    <property type="entry name" value="Ankyrin repeat-containing domain"/>
    <property type="match status" value="5"/>
</dbReference>
<dbReference type="PANTHER" id="PTHR24178:SF9">
    <property type="entry name" value="ANK_REP_REGION DOMAIN-CONTAINING PROTEIN"/>
    <property type="match status" value="1"/>
</dbReference>
<dbReference type="GO" id="GO:0055117">
    <property type="term" value="P:regulation of cardiac muscle contraction"/>
    <property type="evidence" value="ECO:0007669"/>
    <property type="project" value="TreeGrafter"/>
</dbReference>
<feature type="repeat" description="ANK" evidence="3">
    <location>
        <begin position="819"/>
        <end position="851"/>
    </location>
</feature>
<organism evidence="6 7">
    <name type="scientific">Favolaschia claudopus</name>
    <dbReference type="NCBI Taxonomy" id="2862362"/>
    <lineage>
        <taxon>Eukaryota</taxon>
        <taxon>Fungi</taxon>
        <taxon>Dikarya</taxon>
        <taxon>Basidiomycota</taxon>
        <taxon>Agaricomycotina</taxon>
        <taxon>Agaricomycetes</taxon>
        <taxon>Agaricomycetidae</taxon>
        <taxon>Agaricales</taxon>
        <taxon>Marasmiineae</taxon>
        <taxon>Mycenaceae</taxon>
        <taxon>Favolaschia</taxon>
    </lineage>
</organism>
<keyword evidence="7" id="KW-1185">Reference proteome</keyword>
<dbReference type="Pfam" id="PF22939">
    <property type="entry name" value="WHD_GPIID"/>
    <property type="match status" value="1"/>
</dbReference>
<dbReference type="SUPFAM" id="SSF48403">
    <property type="entry name" value="Ankyrin repeat"/>
    <property type="match status" value="2"/>
</dbReference>
<gene>
    <name evidence="6" type="ORF">R3P38DRAFT_2806052</name>
</gene>
<feature type="repeat" description="ANK" evidence="3">
    <location>
        <begin position="587"/>
        <end position="619"/>
    </location>
</feature>
<dbReference type="InterPro" id="IPR056884">
    <property type="entry name" value="NPHP3-like_N"/>
</dbReference>
<dbReference type="AlphaFoldDB" id="A0AAV9ZLD5"/>
<feature type="repeat" description="ANK" evidence="3">
    <location>
        <begin position="1023"/>
        <end position="1055"/>
    </location>
</feature>
<dbReference type="InterPro" id="IPR036770">
    <property type="entry name" value="Ankyrin_rpt-contain_sf"/>
</dbReference>
<dbReference type="InterPro" id="IPR002110">
    <property type="entry name" value="Ankyrin_rpt"/>
</dbReference>
<feature type="repeat" description="ANK" evidence="3">
    <location>
        <begin position="891"/>
        <end position="923"/>
    </location>
</feature>
<dbReference type="Pfam" id="PF12796">
    <property type="entry name" value="Ank_2"/>
    <property type="match status" value="5"/>
</dbReference>
<feature type="repeat" description="ANK" evidence="3">
    <location>
        <begin position="688"/>
        <end position="720"/>
    </location>
</feature>
<accession>A0AAV9ZLD5</accession>
<evidence type="ECO:0000256" key="3">
    <source>
        <dbReference type="PROSITE-ProRule" id="PRU00023"/>
    </source>
</evidence>
<keyword evidence="2 3" id="KW-0040">ANK repeat</keyword>
<dbReference type="GO" id="GO:0005929">
    <property type="term" value="C:cilium"/>
    <property type="evidence" value="ECO:0007669"/>
    <property type="project" value="TreeGrafter"/>
</dbReference>
<dbReference type="PANTHER" id="PTHR24178">
    <property type="entry name" value="MOLTING PROTEIN MLT-4"/>
    <property type="match status" value="1"/>
</dbReference>
<dbReference type="InterPro" id="IPR054471">
    <property type="entry name" value="GPIID_WHD"/>
</dbReference>
<evidence type="ECO:0000259" key="4">
    <source>
        <dbReference type="Pfam" id="PF22939"/>
    </source>
</evidence>
<protein>
    <submittedName>
        <fullName evidence="6">Ankyrin</fullName>
    </submittedName>
</protein>
<dbReference type="Proteomes" id="UP001362999">
    <property type="component" value="Unassembled WGS sequence"/>
</dbReference>
<feature type="repeat" description="ANK" evidence="3">
    <location>
        <begin position="852"/>
        <end position="884"/>
    </location>
</feature>
<evidence type="ECO:0000259" key="5">
    <source>
        <dbReference type="Pfam" id="PF24883"/>
    </source>
</evidence>
<feature type="repeat" description="ANK" evidence="3">
    <location>
        <begin position="753"/>
        <end position="785"/>
    </location>
</feature>
<feature type="domain" description="GPI inositol-deacylase winged helix" evidence="4">
    <location>
        <begin position="336"/>
        <end position="412"/>
    </location>
</feature>
<feature type="repeat" description="ANK" evidence="3">
    <location>
        <begin position="786"/>
        <end position="818"/>
    </location>
</feature>
<sequence>MAEVLSIVTGILQLLDTALKVKELVKDVHKATQEKQEILDDLEVLKPLLAELRLRILASPSQRVLQGMTPSLTKFHVTLEDLTRRLQPAKDTFERLRWGFSEKKKMKEDLLTLRQFHEVVNSWMILDFWDQIDAAQRLAIIEWLSPLNFFIRQQDISRTRQPETGEWLLKDSKFKEWELATGAVLWCSGIPGAGKTVLAFKQIYIVIDGVDEHPEKEWHGLAGILAKLSKNINLLISILEIRARARDLEVYIKAQIVASPCLSQHIAANREVETKICSKLCDSVDGMFLLARLHLEALDAAPNTRALHHALETLPTDLNHTYKNILNRIEGLHDTQKEIAQSALVWVANAKRPLTAVELCEAIAIEPGTTTLNKDNIAGIQVIIHLCTGLIILDEQSSLVRMVHFTAQDYLDRIQSQKFPFAHVQITRSLFTYLNFKDIAKIVLKSHTFHPLIPFDEDECKQSEKLKSQHPLMSYCQYCLIHAQLCEKQLQDEVIEFLNLAEGYCNKLWTRDWGCHPWSYFEWPFSPSPLFVAAAANLVQSAELMISQGSKLYEMANDLETAANIGCKEMVVLLLGQGIDINTYRGRYGTALQAAASPGYESIVQILLEAGAEVNAQGGMYGSALHAAAYEGHESIVQMLLDRGAEVNVEGGGYANALASASAAYCEHENIVQMLLNRGAEVNVQGSKCTTALQAASYEGHENIVQMLLDRGADVNVENDFHTPLSAAIYERQENIVQLLLDRGAQVNAQGGQDGTALQVAAATGHEIIVQILLNRGAVVNAQGGQYGTALQAAASQGHETIVHMLLERDAEVNAQGGFRGTALHAAACNGHESVVHLLLHKGAEVNVEAGTYGTALQAAAYKGSESIVQLLLDRGAHVNTQGEVNAQGGKYGTALQAAVHSGHESIVQMFFNRGAEVNAQGGKYGTALQAAASGGSKNIVQLLLDRGADVNAQGGYYGTAMQAAAYEGHETIVQMLLHIGADVNAQRGYFGTALQGAAYGGHETIVEMLLDRGAEVNAVGGEYRTALQAAAHSGHESIVQMLFNRGAEVNAQGGKYGTALQAVASGGSKNIVQLLLDRGADGAAYGGHETIVEMLLDRGAEVNAVGGEYRTALQAARVWGHPIVEKILVASGAQECI</sequence>
<keyword evidence="1" id="KW-0677">Repeat</keyword>
<feature type="repeat" description="ANK" evidence="3">
    <location>
        <begin position="720"/>
        <end position="752"/>
    </location>
</feature>
<evidence type="ECO:0000313" key="7">
    <source>
        <dbReference type="Proteomes" id="UP001362999"/>
    </source>
</evidence>
<dbReference type="PROSITE" id="PS50297">
    <property type="entry name" value="ANK_REP_REGION"/>
    <property type="match status" value="13"/>
</dbReference>